<proteinExistence type="predicted"/>
<sequence>MMMICRLPSFCCIPTGCDRLFVLINRRKLNLLARLVIIYRPFQEYLKVLIT</sequence>
<reference evidence="1" key="1">
    <citation type="submission" date="2014-05" db="EMBL/GenBank/DDBJ databases">
        <authorList>
            <person name="Chronopoulou M."/>
        </authorList>
    </citation>
    <scope>NUCLEOTIDE SEQUENCE</scope>
    <source>
        <tissue evidence="1">Whole organism</tissue>
    </source>
</reference>
<evidence type="ECO:0000313" key="1">
    <source>
        <dbReference type="EMBL" id="CDW21549.1"/>
    </source>
</evidence>
<dbReference type="AlphaFoldDB" id="A0A0K2T652"/>
<protein>
    <submittedName>
        <fullName evidence="1">Uncharacterized protein</fullName>
    </submittedName>
</protein>
<dbReference type="EMBL" id="HACA01004188">
    <property type="protein sequence ID" value="CDW21549.1"/>
    <property type="molecule type" value="Transcribed_RNA"/>
</dbReference>
<name>A0A0K2T652_LEPSM</name>
<accession>A0A0K2T652</accession>
<organism evidence="1">
    <name type="scientific">Lepeophtheirus salmonis</name>
    <name type="common">Salmon louse</name>
    <name type="synonym">Caligus salmonis</name>
    <dbReference type="NCBI Taxonomy" id="72036"/>
    <lineage>
        <taxon>Eukaryota</taxon>
        <taxon>Metazoa</taxon>
        <taxon>Ecdysozoa</taxon>
        <taxon>Arthropoda</taxon>
        <taxon>Crustacea</taxon>
        <taxon>Multicrustacea</taxon>
        <taxon>Hexanauplia</taxon>
        <taxon>Copepoda</taxon>
        <taxon>Siphonostomatoida</taxon>
        <taxon>Caligidae</taxon>
        <taxon>Lepeophtheirus</taxon>
    </lineage>
</organism>